<keyword evidence="1" id="KW-0560">Oxidoreductase</keyword>
<dbReference type="EMBL" id="JMSE01000139">
    <property type="protein sequence ID" value="KDN71691.1"/>
    <property type="molecule type" value="Genomic_DNA"/>
</dbReference>
<proteinExistence type="predicted"/>
<dbReference type="Gene3D" id="3.40.50.720">
    <property type="entry name" value="NAD(P)-binding Rossmann-like Domain"/>
    <property type="match status" value="1"/>
</dbReference>
<dbReference type="InterPro" id="IPR036291">
    <property type="entry name" value="NAD(P)-bd_dom_sf"/>
</dbReference>
<keyword evidence="3" id="KW-1185">Reference proteome</keyword>
<dbReference type="OMA" id="VSETHAW"/>
<sequence>MAMSIISTLPMYINSQFFQHPELPTTDCTGKTIIVTGANVGLGKEAARHFVRLNATKVIIACRTISKGEAARTDIEATTKQSGVVEFVKRAETLDRLDVVLENAGVQATHFKLVNGYETHISINVISTFLLSLLILPKLQESALKFGIRPTLTIVTSDTHYFAPFTERKAVNIFAAFNKSMLGTMNRYSTSKLVEIFVVREIAKRVPADKIQVTVNCVNPGYCHSQLEREKSSRIVAFAKKIIARTTEVGARTLVDTSLKGPVSHGKYLHDCRERKCASIVEGEGGSQLQARVWSELSAELEKIQPGVTAPVGV</sequence>
<dbReference type="PANTHER" id="PTHR43157">
    <property type="entry name" value="PHOSPHATIDYLINOSITOL-GLYCAN BIOSYNTHESIS CLASS F PROTEIN-RELATED"/>
    <property type="match status" value="1"/>
</dbReference>
<protein>
    <submittedName>
        <fullName evidence="2">Putative short chain dehydrogenase</fullName>
    </submittedName>
</protein>
<dbReference type="OrthoDB" id="542013at2759"/>
<dbReference type="HOGENOM" id="CLU_010194_44_4_1"/>
<gene>
    <name evidence="2" type="ORF">CSUB01_08267</name>
</gene>
<reference evidence="3" key="1">
    <citation type="journal article" date="2014" name="Genome Announc.">
        <title>Draft genome sequence of Colletotrichum sublineola, a destructive pathogen of cultivated sorghum.</title>
        <authorList>
            <person name="Baroncelli R."/>
            <person name="Sanz-Martin J.M."/>
            <person name="Rech G.E."/>
            <person name="Sukno S.A."/>
            <person name="Thon M.R."/>
        </authorList>
    </citation>
    <scope>NUCLEOTIDE SEQUENCE [LARGE SCALE GENOMIC DNA]</scope>
    <source>
        <strain evidence="3">TX430BB</strain>
    </source>
</reference>
<evidence type="ECO:0000313" key="2">
    <source>
        <dbReference type="EMBL" id="KDN71691.1"/>
    </source>
</evidence>
<dbReference type="eggNOG" id="KOG1208">
    <property type="taxonomic scope" value="Eukaryota"/>
</dbReference>
<dbReference type="GO" id="GO:0016491">
    <property type="term" value="F:oxidoreductase activity"/>
    <property type="evidence" value="ECO:0007669"/>
    <property type="project" value="UniProtKB-KW"/>
</dbReference>
<dbReference type="Proteomes" id="UP000027238">
    <property type="component" value="Unassembled WGS sequence"/>
</dbReference>
<dbReference type="PANTHER" id="PTHR43157:SF31">
    <property type="entry name" value="PHOSPHATIDYLINOSITOL-GLYCAN BIOSYNTHESIS CLASS F PROTEIN"/>
    <property type="match status" value="1"/>
</dbReference>
<dbReference type="SUPFAM" id="SSF51735">
    <property type="entry name" value="NAD(P)-binding Rossmann-fold domains"/>
    <property type="match status" value="1"/>
</dbReference>
<dbReference type="AlphaFoldDB" id="A0A066Y0Z4"/>
<evidence type="ECO:0000256" key="1">
    <source>
        <dbReference type="ARBA" id="ARBA00023002"/>
    </source>
</evidence>
<evidence type="ECO:0000313" key="3">
    <source>
        <dbReference type="Proteomes" id="UP000027238"/>
    </source>
</evidence>
<name>A0A066Y0Z4_COLSU</name>
<dbReference type="PRINTS" id="PR00081">
    <property type="entry name" value="GDHRDH"/>
</dbReference>
<dbReference type="STRING" id="1173701.A0A066Y0Z4"/>
<dbReference type="InterPro" id="IPR002347">
    <property type="entry name" value="SDR_fam"/>
</dbReference>
<organism evidence="2 3">
    <name type="scientific">Colletotrichum sublineola</name>
    <name type="common">Sorghum anthracnose fungus</name>
    <dbReference type="NCBI Taxonomy" id="1173701"/>
    <lineage>
        <taxon>Eukaryota</taxon>
        <taxon>Fungi</taxon>
        <taxon>Dikarya</taxon>
        <taxon>Ascomycota</taxon>
        <taxon>Pezizomycotina</taxon>
        <taxon>Sordariomycetes</taxon>
        <taxon>Hypocreomycetidae</taxon>
        <taxon>Glomerellales</taxon>
        <taxon>Glomerellaceae</taxon>
        <taxon>Colletotrichum</taxon>
        <taxon>Colletotrichum graminicola species complex</taxon>
    </lineage>
</organism>
<dbReference type="Pfam" id="PF00106">
    <property type="entry name" value="adh_short"/>
    <property type="match status" value="1"/>
</dbReference>
<comment type="caution">
    <text evidence="2">The sequence shown here is derived from an EMBL/GenBank/DDBJ whole genome shotgun (WGS) entry which is preliminary data.</text>
</comment>
<accession>A0A066Y0Z4</accession>